<dbReference type="AlphaFoldDB" id="A0A6A5GZ41"/>
<evidence type="ECO:0000313" key="2">
    <source>
        <dbReference type="Proteomes" id="UP000483820"/>
    </source>
</evidence>
<gene>
    <name evidence="1" type="ORF">GCK72_008226</name>
</gene>
<sequence length="425" mass="48729">MFLALQPNNLSCPDMSFTAPPVTTGLCIKRLSNDGSRGIDGKKLKIKIKPMSYDSLKKILGYMEGNKRFELSSRCPSVRTADQVTPLRIEQFNYYDENKLIVNDTVYELSIIRHLRNAKNPESITKANEKGGVSYDVDIFGRRIWNYSERRLPTPGDIGPFKSDRNTHPDVIQRFREDYEADVATVRCNNYLKLTVSLGTKEIVNYKRSIGMAMKSLTSKFLGNRKSPIQVNHLAMEANLIRLPVGLQFRIRKLSTHQNFNKLMDGLKNILDERSFPLDYVQTPSGDKGYKGVGHPVVRSAKILAISDRDKNTNWSDFLPNLHNPEIRLLNDEIEEAVIPVITNWKYFGRDIGTQFTSLSIRKRFMQEIIERVTRQFPSGVEVSERCIMIPRNKDSAIQVSFEEDGNEYFMPKIEMVKNESESSK</sequence>
<dbReference type="CTD" id="78774597"/>
<dbReference type="RefSeq" id="XP_053586285.1">
    <property type="nucleotide sequence ID" value="XM_053726708.1"/>
</dbReference>
<dbReference type="InterPro" id="IPR021942">
    <property type="entry name" value="DUF3557"/>
</dbReference>
<proteinExistence type="predicted"/>
<evidence type="ECO:0000313" key="1">
    <source>
        <dbReference type="EMBL" id="KAF1759981.1"/>
    </source>
</evidence>
<name>A0A6A5GZ41_CAERE</name>
<protein>
    <submittedName>
        <fullName evidence="1">Uncharacterized protein</fullName>
    </submittedName>
</protein>
<dbReference type="PANTHER" id="PTHR31379:SF1">
    <property type="entry name" value="F-BOX C PROTEIN-RELATED"/>
    <property type="match status" value="1"/>
</dbReference>
<accession>A0A6A5GZ41</accession>
<dbReference type="Proteomes" id="UP000483820">
    <property type="component" value="Chromosome III"/>
</dbReference>
<reference evidence="1 2" key="1">
    <citation type="submission" date="2019-12" db="EMBL/GenBank/DDBJ databases">
        <title>Chromosome-level assembly of the Caenorhabditis remanei genome.</title>
        <authorList>
            <person name="Teterina A.A."/>
            <person name="Willis J.H."/>
            <person name="Phillips P.C."/>
        </authorList>
    </citation>
    <scope>NUCLEOTIDE SEQUENCE [LARGE SCALE GENOMIC DNA]</scope>
    <source>
        <strain evidence="1 2">PX506</strain>
        <tissue evidence="1">Whole organism</tissue>
    </source>
</reference>
<organism evidence="1 2">
    <name type="scientific">Caenorhabditis remanei</name>
    <name type="common">Caenorhabditis vulgaris</name>
    <dbReference type="NCBI Taxonomy" id="31234"/>
    <lineage>
        <taxon>Eukaryota</taxon>
        <taxon>Metazoa</taxon>
        <taxon>Ecdysozoa</taxon>
        <taxon>Nematoda</taxon>
        <taxon>Chromadorea</taxon>
        <taxon>Rhabditida</taxon>
        <taxon>Rhabditina</taxon>
        <taxon>Rhabditomorpha</taxon>
        <taxon>Rhabditoidea</taxon>
        <taxon>Rhabditidae</taxon>
        <taxon>Peloderinae</taxon>
        <taxon>Caenorhabditis</taxon>
    </lineage>
</organism>
<dbReference type="KEGG" id="crq:GCK72_008226"/>
<dbReference type="PANTHER" id="PTHR31379">
    <property type="entry name" value="F-BOX C PROTEIN-RELATED-RELATED"/>
    <property type="match status" value="1"/>
</dbReference>
<dbReference type="EMBL" id="WUAV01000003">
    <property type="protein sequence ID" value="KAF1759981.1"/>
    <property type="molecule type" value="Genomic_DNA"/>
</dbReference>
<dbReference type="GeneID" id="78774597"/>
<comment type="caution">
    <text evidence="1">The sequence shown here is derived from an EMBL/GenBank/DDBJ whole genome shotgun (WGS) entry which is preliminary data.</text>
</comment>
<dbReference type="Pfam" id="PF12078">
    <property type="entry name" value="DUF3557"/>
    <property type="match status" value="1"/>
</dbReference>